<keyword evidence="2" id="KW-0732">Signal</keyword>
<dbReference type="Proteomes" id="UP000518266">
    <property type="component" value="Unassembled WGS sequence"/>
</dbReference>
<organism evidence="3 4">
    <name type="scientific">Dissostichus mawsoni</name>
    <name type="common">Antarctic cod</name>
    <dbReference type="NCBI Taxonomy" id="36200"/>
    <lineage>
        <taxon>Eukaryota</taxon>
        <taxon>Metazoa</taxon>
        <taxon>Chordata</taxon>
        <taxon>Craniata</taxon>
        <taxon>Vertebrata</taxon>
        <taxon>Euteleostomi</taxon>
        <taxon>Actinopterygii</taxon>
        <taxon>Neopterygii</taxon>
        <taxon>Teleostei</taxon>
        <taxon>Neoteleostei</taxon>
        <taxon>Acanthomorphata</taxon>
        <taxon>Eupercaria</taxon>
        <taxon>Perciformes</taxon>
        <taxon>Notothenioidei</taxon>
        <taxon>Nototheniidae</taxon>
        <taxon>Dissostichus</taxon>
    </lineage>
</organism>
<dbReference type="OrthoDB" id="7735366at2759"/>
<comment type="caution">
    <text evidence="3">The sequence shown here is derived from an EMBL/GenBank/DDBJ whole genome shotgun (WGS) entry which is preliminary data.</text>
</comment>
<evidence type="ECO:0000313" key="4">
    <source>
        <dbReference type="Proteomes" id="UP000518266"/>
    </source>
</evidence>
<gene>
    <name evidence="3" type="ORF">F7725_016438</name>
</gene>
<evidence type="ECO:0000256" key="2">
    <source>
        <dbReference type="SAM" id="SignalP"/>
    </source>
</evidence>
<feature type="signal peptide" evidence="2">
    <location>
        <begin position="1"/>
        <end position="23"/>
    </location>
</feature>
<accession>A0A7J5Z1L9</accession>
<feature type="region of interest" description="Disordered" evidence="1">
    <location>
        <begin position="81"/>
        <end position="100"/>
    </location>
</feature>
<feature type="chain" id="PRO_5029903448" evidence="2">
    <location>
        <begin position="24"/>
        <end position="231"/>
    </location>
</feature>
<evidence type="ECO:0000313" key="3">
    <source>
        <dbReference type="EMBL" id="KAF3855715.1"/>
    </source>
</evidence>
<protein>
    <submittedName>
        <fullName evidence="3">Uncharacterized protein</fullName>
    </submittedName>
</protein>
<sequence>MKGVNLCWGSLVLLWTLSVVSDAAGVSSAERGGAGRRRSGGAGGGGAEKRRKFHRIQHGQCSYTFILPELDGCLGGASPPQTEQYGVSRGGPSVVQRDSPPIDREWSAQKLQHLESTMANNTQWLQKERDKKRNTPGYGSFFLVGARSAFCVPAADYCTVIMSRLLRHCKQAAEIQEQGENKESLQEYVKRYTTERQRRMKLRKSQFNTSRHVACSLVNHYSEAERRGTKS</sequence>
<feature type="region of interest" description="Disordered" evidence="1">
    <location>
        <begin position="26"/>
        <end position="51"/>
    </location>
</feature>
<reference evidence="3 4" key="1">
    <citation type="submission" date="2020-03" db="EMBL/GenBank/DDBJ databases">
        <title>Dissostichus mawsoni Genome sequencing and assembly.</title>
        <authorList>
            <person name="Park H."/>
        </authorList>
    </citation>
    <scope>NUCLEOTIDE SEQUENCE [LARGE SCALE GENOMIC DNA]</scope>
    <source>
        <strain evidence="3">DM0001</strain>
        <tissue evidence="3">Muscle</tissue>
    </source>
</reference>
<evidence type="ECO:0000256" key="1">
    <source>
        <dbReference type="SAM" id="MobiDB-lite"/>
    </source>
</evidence>
<dbReference type="AlphaFoldDB" id="A0A7J5Z1L9"/>
<name>A0A7J5Z1L9_DISMA</name>
<keyword evidence="4" id="KW-1185">Reference proteome</keyword>
<dbReference type="EMBL" id="JAAKFY010000006">
    <property type="protein sequence ID" value="KAF3855715.1"/>
    <property type="molecule type" value="Genomic_DNA"/>
</dbReference>
<proteinExistence type="predicted"/>